<dbReference type="InterPro" id="IPR010466">
    <property type="entry name" value="DUF1058"/>
</dbReference>
<evidence type="ECO:0008006" key="4">
    <source>
        <dbReference type="Google" id="ProtNLM"/>
    </source>
</evidence>
<name>A0ABW9XC42_9SPHN</name>
<proteinExistence type="predicted"/>
<keyword evidence="1" id="KW-0732">Signal</keyword>
<evidence type="ECO:0000256" key="1">
    <source>
        <dbReference type="SAM" id="SignalP"/>
    </source>
</evidence>
<dbReference type="RefSeq" id="WP_161717347.1">
    <property type="nucleotide sequence ID" value="NZ_JAAAPO010000002.1"/>
</dbReference>
<dbReference type="Proteomes" id="UP000753724">
    <property type="component" value="Unassembled WGS sequence"/>
</dbReference>
<feature type="chain" id="PRO_5045066752" description="SH3-like domain-containing protein" evidence="1">
    <location>
        <begin position="27"/>
        <end position="164"/>
    </location>
</feature>
<accession>A0ABW9XC42</accession>
<dbReference type="EMBL" id="JAAAPO010000002">
    <property type="protein sequence ID" value="NBC36095.1"/>
    <property type="molecule type" value="Genomic_DNA"/>
</dbReference>
<gene>
    <name evidence="2" type="ORF">GTZ99_05930</name>
</gene>
<reference evidence="3" key="1">
    <citation type="submission" date="2020-01" db="EMBL/GenBank/DDBJ databases">
        <title>Sphingomonas sp. strain CSW-10.</title>
        <authorList>
            <person name="Chen W.-M."/>
        </authorList>
    </citation>
    <scope>NUCLEOTIDE SEQUENCE [LARGE SCALE GENOMIC DNA]</scope>
    <source>
        <strain evidence="3">FSY-8</strain>
    </source>
</reference>
<organism evidence="2 3">
    <name type="scientific">Novosphingobium ovatum</name>
    <dbReference type="NCBI Taxonomy" id="1908523"/>
    <lineage>
        <taxon>Bacteria</taxon>
        <taxon>Pseudomonadati</taxon>
        <taxon>Pseudomonadota</taxon>
        <taxon>Alphaproteobacteria</taxon>
        <taxon>Sphingomonadales</taxon>
        <taxon>Sphingomonadaceae</taxon>
        <taxon>Novosphingobium</taxon>
    </lineage>
</organism>
<keyword evidence="3" id="KW-1185">Reference proteome</keyword>
<evidence type="ECO:0000313" key="3">
    <source>
        <dbReference type="Proteomes" id="UP000753724"/>
    </source>
</evidence>
<protein>
    <recommendedName>
        <fullName evidence="4">SH3-like domain-containing protein</fullName>
    </recommendedName>
</protein>
<feature type="signal peptide" evidence="1">
    <location>
        <begin position="1"/>
        <end position="26"/>
    </location>
</feature>
<comment type="caution">
    <text evidence="2">The sequence shown here is derived from an EMBL/GenBank/DDBJ whole genome shotgun (WGS) entry which is preliminary data.</text>
</comment>
<dbReference type="Pfam" id="PF06347">
    <property type="entry name" value="SH3_4"/>
    <property type="match status" value="2"/>
</dbReference>
<evidence type="ECO:0000313" key="2">
    <source>
        <dbReference type="EMBL" id="NBC36095.1"/>
    </source>
</evidence>
<sequence>MKRKVFQALAGVLAAMSLAMPMSTLASPKVYKTPFWGSLTDPKVNMRLGPGEDYGIRFEYHRKLLPVRVLRIWQGWAFVEDPDGAKGWMLLKFAVGPQTAVVKGKRGGVAPVHEAPDAGSRVLWRLAPGVVGRVSSCEDGWCRFDVEGRVGFVRSVSLWGATAP</sequence>